<dbReference type="RefSeq" id="WP_117313865.1">
    <property type="nucleotide sequence ID" value="NZ_JBHRUJ010000028.1"/>
</dbReference>
<dbReference type="Proteomes" id="UP001595625">
    <property type="component" value="Unassembled WGS sequence"/>
</dbReference>
<gene>
    <name evidence="1" type="ORF">ACFOEJ_16650</name>
</gene>
<protein>
    <submittedName>
        <fullName evidence="1">Uncharacterized protein</fullName>
    </submittedName>
</protein>
<dbReference type="EMBL" id="JBHRUJ010000028">
    <property type="protein sequence ID" value="MFC3212700.1"/>
    <property type="molecule type" value="Genomic_DNA"/>
</dbReference>
<comment type="caution">
    <text evidence="1">The sequence shown here is derived from an EMBL/GenBank/DDBJ whole genome shotgun (WGS) entry which is preliminary data.</text>
</comment>
<organism evidence="1 2">
    <name type="scientific">Planomicrobium okeanokoites</name>
    <name type="common">Planococcus okeanokoites</name>
    <name type="synonym">Flavobacterium okeanokoites</name>
    <dbReference type="NCBI Taxonomy" id="244"/>
    <lineage>
        <taxon>Bacteria</taxon>
        <taxon>Bacillati</taxon>
        <taxon>Bacillota</taxon>
        <taxon>Bacilli</taxon>
        <taxon>Bacillales</taxon>
        <taxon>Caryophanaceae</taxon>
        <taxon>Planomicrobium</taxon>
    </lineage>
</organism>
<proteinExistence type="predicted"/>
<keyword evidence="2" id="KW-1185">Reference proteome</keyword>
<accession>A0ABV7KTD7</accession>
<reference evidence="2" key="1">
    <citation type="journal article" date="2019" name="Int. J. Syst. Evol. Microbiol.">
        <title>The Global Catalogue of Microorganisms (GCM) 10K type strain sequencing project: providing services to taxonomists for standard genome sequencing and annotation.</title>
        <authorList>
            <consortium name="The Broad Institute Genomics Platform"/>
            <consortium name="The Broad Institute Genome Sequencing Center for Infectious Disease"/>
            <person name="Wu L."/>
            <person name="Ma J."/>
        </authorList>
    </citation>
    <scope>NUCLEOTIDE SEQUENCE [LARGE SCALE GENOMIC DNA]</scope>
    <source>
        <strain evidence="2">CCM 320</strain>
    </source>
</reference>
<evidence type="ECO:0000313" key="2">
    <source>
        <dbReference type="Proteomes" id="UP001595625"/>
    </source>
</evidence>
<evidence type="ECO:0000313" key="1">
    <source>
        <dbReference type="EMBL" id="MFC3212700.1"/>
    </source>
</evidence>
<name>A0ABV7KTD7_PLAOK</name>
<sequence>MEIVAEKSVKATIHKIVDWLAGEPNQRILDWVNADDGSYQDIIKFMDICASNGWKQLSDSPFEYATPDAVEIANSLYKRAMENFGGKR</sequence>